<dbReference type="InterPro" id="IPR058565">
    <property type="entry name" value="Ig_TRAPPC9_Trs120_1st"/>
</dbReference>
<dbReference type="Pfam" id="PF26283">
    <property type="entry name" value="Ig_TRAPPC9-Trs120_4th"/>
    <property type="match status" value="1"/>
</dbReference>
<dbReference type="Pfam" id="PF25794">
    <property type="entry name" value="SACS"/>
    <property type="match status" value="1"/>
</dbReference>
<reference evidence="8 9" key="1">
    <citation type="submission" date="2023-08" db="EMBL/GenBank/DDBJ databases">
        <title>Black Yeasts Isolated from many extreme environments.</title>
        <authorList>
            <person name="Coleine C."/>
            <person name="Stajich J.E."/>
            <person name="Selbmann L."/>
        </authorList>
    </citation>
    <scope>NUCLEOTIDE SEQUENCE [LARGE SCALE GENOMIC DNA]</scope>
    <source>
        <strain evidence="8 9">CCFEE 5910</strain>
    </source>
</reference>
<feature type="domain" description="Trs120/TRAPPC9 TPR region" evidence="4">
    <location>
        <begin position="2041"/>
        <end position="2341"/>
    </location>
</feature>
<feature type="region of interest" description="Disordered" evidence="1">
    <location>
        <begin position="1403"/>
        <end position="1457"/>
    </location>
</feature>
<dbReference type="Pfam" id="PF26280">
    <property type="entry name" value="Ig_TRAPPC9-Trs120_2nd"/>
    <property type="match status" value="1"/>
</dbReference>
<gene>
    <name evidence="8" type="ORF">LTR05_006784</name>
</gene>
<name>A0AAN7SVU2_9EURO</name>
<dbReference type="EMBL" id="JAVRRJ010000007">
    <property type="protein sequence ID" value="KAK5082903.1"/>
    <property type="molecule type" value="Genomic_DNA"/>
</dbReference>
<evidence type="ECO:0000313" key="9">
    <source>
        <dbReference type="Proteomes" id="UP001309876"/>
    </source>
</evidence>
<dbReference type="InterPro" id="IPR058568">
    <property type="entry name" value="Ig_TRAPPC9_Trs120_4th"/>
</dbReference>
<dbReference type="Pfam" id="PF26251">
    <property type="entry name" value="TPR_TRAPPC9-Trs120"/>
    <property type="match status" value="1"/>
</dbReference>
<evidence type="ECO:0000259" key="7">
    <source>
        <dbReference type="Pfam" id="PF26283"/>
    </source>
</evidence>
<dbReference type="SUPFAM" id="SSF55874">
    <property type="entry name" value="ATPase domain of HSP90 chaperone/DNA topoisomerase II/histidine kinase"/>
    <property type="match status" value="1"/>
</dbReference>
<evidence type="ECO:0000259" key="5">
    <source>
        <dbReference type="Pfam" id="PF26254"/>
    </source>
</evidence>
<dbReference type="PANTHER" id="PTHR47839">
    <property type="entry name" value="DOMAIN PROTEIN, PUTATIVE (AFU_ORTHOLOGUE AFUA_6G04830)-RELATED"/>
    <property type="match status" value="1"/>
</dbReference>
<evidence type="ECO:0000313" key="8">
    <source>
        <dbReference type="EMBL" id="KAK5082903.1"/>
    </source>
</evidence>
<feature type="domain" description="Trs120/TRAPPC9 N-terminal" evidence="2">
    <location>
        <begin position="1694"/>
        <end position="2001"/>
    </location>
</feature>
<feature type="domain" description="Trs120/TRAPPC9 fourth Ig-like" evidence="7">
    <location>
        <begin position="2863"/>
        <end position="3006"/>
    </location>
</feature>
<proteinExistence type="predicted"/>
<dbReference type="Proteomes" id="UP001309876">
    <property type="component" value="Unassembled WGS sequence"/>
</dbReference>
<evidence type="ECO:0000256" key="1">
    <source>
        <dbReference type="SAM" id="MobiDB-lite"/>
    </source>
</evidence>
<feature type="region of interest" description="Disordered" evidence="1">
    <location>
        <begin position="1885"/>
        <end position="1912"/>
    </location>
</feature>
<dbReference type="InterPro" id="IPR058564">
    <property type="entry name" value="TPR_TRAPPC9_Trs120"/>
</dbReference>
<dbReference type="Pfam" id="PF26282">
    <property type="entry name" value="Ig_TRAPPC9-Trs120_3rd"/>
    <property type="match status" value="1"/>
</dbReference>
<feature type="domain" description="Sacsin/Nov" evidence="3">
    <location>
        <begin position="30"/>
        <end position="152"/>
    </location>
</feature>
<dbReference type="InterPro" id="IPR058567">
    <property type="entry name" value="Ig_TRAPPC9_Trs120_3rd"/>
</dbReference>
<accession>A0AAN7SVU2</accession>
<dbReference type="Pfam" id="PF12449">
    <property type="entry name" value="DUF3684"/>
    <property type="match status" value="1"/>
</dbReference>
<evidence type="ECO:0000259" key="3">
    <source>
        <dbReference type="Pfam" id="PF25794"/>
    </source>
</evidence>
<dbReference type="NCBIfam" id="NF047352">
    <property type="entry name" value="P_loop_sacsin"/>
    <property type="match status" value="1"/>
</dbReference>
<dbReference type="Gene3D" id="3.30.565.10">
    <property type="entry name" value="Histidine kinase-like ATPase, C-terminal domain"/>
    <property type="match status" value="1"/>
</dbReference>
<dbReference type="InterPro" id="IPR036890">
    <property type="entry name" value="HATPase_C_sf"/>
</dbReference>
<dbReference type="PANTHER" id="PTHR47839:SF1">
    <property type="entry name" value="DOMAIN PROTEIN, PUTATIVE (AFU_ORTHOLOGUE AFUA_6G04830)-RELATED"/>
    <property type="match status" value="1"/>
</dbReference>
<feature type="region of interest" description="Disordered" evidence="1">
    <location>
        <begin position="1528"/>
        <end position="1554"/>
    </location>
</feature>
<dbReference type="InterPro" id="IPR022155">
    <property type="entry name" value="DUF3684"/>
</dbReference>
<organism evidence="8 9">
    <name type="scientific">Lithohypha guttulata</name>
    <dbReference type="NCBI Taxonomy" id="1690604"/>
    <lineage>
        <taxon>Eukaryota</taxon>
        <taxon>Fungi</taxon>
        <taxon>Dikarya</taxon>
        <taxon>Ascomycota</taxon>
        <taxon>Pezizomycotina</taxon>
        <taxon>Eurotiomycetes</taxon>
        <taxon>Chaetothyriomycetidae</taxon>
        <taxon>Chaetothyriales</taxon>
        <taxon>Trichomeriaceae</taxon>
        <taxon>Lithohypha</taxon>
    </lineage>
</organism>
<feature type="region of interest" description="Disordered" evidence="1">
    <location>
        <begin position="2692"/>
        <end position="2717"/>
    </location>
</feature>
<sequence>MAVMDFNALRAQTLRSGADEEAVTVNTRALIDKVLARYSGEWTTLRELIQNAADATATKVTIKFDTVPSPTIPLPQDATPSNMLKHVIQHHTLKRMVVTNNGTPFNENDWTRLKRIAEGNPDETKIGAFGVGFYSVFADCEEPFVSSGREAMAFYWKTNALFTRRLKLPEGEGNTDTNFVLDYRDTTSVIPSLISLSQFLASSLTFVGIEKIELWIDQWNILTLTKKTSPSVDVPIPKDIEPKTSEGFMKVTNVSKEQAQIDGEWMPIVAFKSSQPGATRSAARDEAPSLRGFFSRLAGGRQSEDAIIPTKQKETEQTDLTQRVKATIFLNVDTATIKTFTGVKFNEELERATKKPPPKTTKLAVLTAPFVENDTLTNTTKHGDIFGTVLPSRSGRIFIGFPTHQTTGLNAHISAPSVIPTVERESIDLNAKYVRTWNMEMLRAAGIVCRIAWTAEMAELRVRIQNQSNGAKKIRMDHVQPFLQEGITIFKNFTFRESTPSPKTGELLEDAFWRSGKKAAIDVLSSCGVLPTHQVRIAPKDLSFVEGVPVLPERLMEEAKPFVNKLVDFGLVTEVTVSDIKQALEANALTSRQLTEFLDWLVKNVAKEQLDSQTVVTLLSITVANEETEEGSNGRLLMLGGIEYFHNPSRIPPNFPVPATVMPLKYTSSFSKQNLESLGWQELQIVPWMRWLIAESKSRSMLREDQDLTSSAAFSSQVFALISKQWESMSQSSKQSLVELLSAHTVVPTKLGMKKPGDAYFPNVKLFDDLPTITGFNNVKDKVLNAFGVRKTVELGVVFDRLLKPTKDVNAQSPGRHMALVQYLASVRDDIPSADMQRLRNTPICPKEDRQSEVRESEQRYKVSELFEPRPQLRDLGLPVLAWQGPYRSNSAEGRLLTSLGLRTTPDAAELISIMAQAGQTGDASLIARAMAFFISGYHANGYAQFDYSKVQTPFLPLENKSDLSTPSSCYIDEGARLLGFDIVRRDLHGHAAMFGVRRHPPIEVCIQILATKRLTSHQEARAIFAYFAGRLNEINASIIPKLQDLNFVPIFSKNREKTIVKSYTSPRNVFLGDSDTFGEIFNYVDFGQEANAFLLKCGSKPEPTKVEVAQILVREPARISSTFKNPEKYLTLLRSLADSVSLLKKNKDLFREMKRAPFLLASKHIPGPKNGNLMGDDEDYLDDDESQGITEWQLCSAEDAIIVDEFISYNLFKSSILAAPQEEGLEDFYFALGSQMLSSLVEEAARHGSRAPDQGPAQKLHRLIIERSQLFLHEQPADNIKHDSRWLEKNLSVQLVSHITLRRSLKGRNITHSEKRTAVITQANREYILWVVGGSPDFYQVSQALIHLLLNRPKLHSPLTLEMLLKTDLLELRNRGFNVSRILRQKAAEARLAENKRQQELEEEQKKIHEQQKAWETSRAVQKKEKEGPQIGAFPDSPDSKNALAGPSQPPESEIFNEPLRSARGMLSNLFGGRQQRPGSQALPEPIPQRVRTAQSETDPPPPYSQGGPDQAVTAPHHMRENLLSAIKKSRPHNSSEIFSRGEQNTVSETKSYCDEKPAHELTFVAELKHGIQMFLPQMQGLDPSAFLSQNINGLTRFADLLKSTGDIFSLSPRILNIFYETGGKTIAFNRNGSIFCNYLYFKQLHEMLILGGDAAQAQAGCNDALVYWWVREPHIRRATSEVDDASMGYDAFSAVAIAPINVLCVPVGRIKPQNLDSCILSLRKFATIVSVHDDKADQTGGKDVTGLSDQPTKALLFNFSAHSEAQSLRDTQWFEPNRQPQLILGILDGSSFPDSPVSDLMNVAERARVDLKSRAAQFTGKELPSQVVVLNSTIAAVDGDCIALQSTSHNPDTRNLTEWLSSTALIVLTQMLEEVRSQEIVLPVSEKQSSTSDGTNMRQSNKTDNSQRQSIIPTLIRNPTQNLVIPEDGAQKSQSTRTIAAALVKLQMGLLREALEQFADGARGAREVDDSAWHAKSLEGILVCMLLLAWSGRSFDIPQDCYPAGRGLSSSSAIHSIAEANRAVSDKFTGNSTHQLQTLTAMLPGLLATITNLYDKATPGYDSTFPALLTCEAKVRLCELLITVRKHRGLLNDQALNEMIGGPLILASTTALEPATAGLVLQSSSLSNVLIEAVNEAQTQLSVQSASTIYLAVCQSLSRLDLERKQGFFLKDILQRLPPMLLAARKAGAVEAGINSSPGAPPSPTSDNRSQQQVALAIRALLHVAARVFGLPSLTDQQQLPNRSDLLANAQKRLSSWLAVFTSGDIATKLEVLRLCVRVSDAVPDVIGSIEFMSLVLFIIRQTLIVSKGLGNAVPLIATEEQARLVSGINNAVTTAQRVGMRSIQADYWDDFLVQGIKLYEHPSAGKLIPHSPQDLSHTTKSGTAKKDPFIYNPFSENRSVSGQLVLVKDCVASFEVLLQNPLELDIEIEEISLLTEGCAFEPQAHGVIVGPLSVEVFTLTGTPKATGSLKVIGCRAKVKNCTERDFAIFGGTWRPPHIVKRKQLSDVQVDLPASTILELKVENRLPQLQITSTSLVQQSLMLLDGEKSTFTITLQNTGDTLADLVLFSYQDSVSKQLQDALGTKDLAPADTYELQHQLSSRPAIKRVAQDGPGHNSVFVEAMSKQDFEFEVLGKPGLTEVSILIDYAYLGKPRNEIEGTFYTRQIHFVINVTVNASVDMPRCNVLSMPPNSNIDFNSNSDKDLPPEASHKNEVTNEPQCLLQLDLRSIWQTSITATVETCIPNSKDELNDPEWQVATTLTLQPTHTERALVLIPRIYVSDPFAPIPSLDTKRQFVVSASKITLEAELASREAFWYREELCKRLRITWKEEHGKRTGEIDVRKGIRFSARMIDALRVDHVQISFDVKAVQDDDQGAVVRNKASEFEVKRNIFATLVVKVQNLTQEELKLLLRLQPSLHGQPHNVAMDLSKKFVWSGVLQRALRGAIPPGESVEAELGIVLLARSVYEINATVEEVKSARRQATESGLTSDRRIWHARRPCLLRAVD</sequence>
<dbReference type="Pfam" id="PF08626">
    <property type="entry name" value="TRAPPC9-Trs120"/>
    <property type="match status" value="1"/>
</dbReference>
<dbReference type="InterPro" id="IPR058210">
    <property type="entry name" value="SACS/Nov_dom"/>
</dbReference>
<keyword evidence="9" id="KW-1185">Reference proteome</keyword>
<feature type="compositionally biased region" description="Polar residues" evidence="1">
    <location>
        <begin position="1534"/>
        <end position="1552"/>
    </location>
</feature>
<protein>
    <submittedName>
        <fullName evidence="8">Uncharacterized protein</fullName>
    </submittedName>
</protein>
<feature type="compositionally biased region" description="Basic and acidic residues" evidence="1">
    <location>
        <begin position="2702"/>
        <end position="2716"/>
    </location>
</feature>
<feature type="compositionally biased region" description="Polar residues" evidence="1">
    <location>
        <begin position="2692"/>
        <end position="2701"/>
    </location>
</feature>
<dbReference type="InterPro" id="IPR058563">
    <property type="entry name" value="Trs120_TRAPPC9_N"/>
</dbReference>
<feature type="compositionally biased region" description="Polar residues" evidence="1">
    <location>
        <begin position="1888"/>
        <end position="1912"/>
    </location>
</feature>
<evidence type="ECO:0000259" key="6">
    <source>
        <dbReference type="Pfam" id="PF26282"/>
    </source>
</evidence>
<dbReference type="Pfam" id="PF26254">
    <property type="entry name" value="Ig_TRAPPC9-Trs120_1st"/>
    <property type="match status" value="1"/>
</dbReference>
<evidence type="ECO:0000259" key="4">
    <source>
        <dbReference type="Pfam" id="PF26251"/>
    </source>
</evidence>
<feature type="compositionally biased region" description="Basic and acidic residues" evidence="1">
    <location>
        <begin position="1403"/>
        <end position="1414"/>
    </location>
</feature>
<feature type="domain" description="Trs120/TRAPPC9 third Ig-like" evidence="6">
    <location>
        <begin position="2680"/>
        <end position="2858"/>
    </location>
</feature>
<feature type="domain" description="Trs120/TRAPPC9 first Ig-like" evidence="5">
    <location>
        <begin position="2356"/>
        <end position="2508"/>
    </location>
</feature>
<feature type="region of interest" description="Disordered" evidence="1">
    <location>
        <begin position="1471"/>
        <end position="1515"/>
    </location>
</feature>
<comment type="caution">
    <text evidence="8">The sequence shown here is derived from an EMBL/GenBank/DDBJ whole genome shotgun (WGS) entry which is preliminary data.</text>
</comment>
<evidence type="ECO:0000259" key="2">
    <source>
        <dbReference type="Pfam" id="PF08626"/>
    </source>
</evidence>